<dbReference type="Pfam" id="PF13191">
    <property type="entry name" value="AAA_16"/>
    <property type="match status" value="1"/>
</dbReference>
<dbReference type="Gene3D" id="3.40.50.300">
    <property type="entry name" value="P-loop containing nucleotide triphosphate hydrolases"/>
    <property type="match status" value="1"/>
</dbReference>
<dbReference type="PANTHER" id="PTHR34301:SF8">
    <property type="entry name" value="ATPASE DOMAIN-CONTAINING PROTEIN"/>
    <property type="match status" value="1"/>
</dbReference>
<dbReference type="AlphaFoldDB" id="A0AAD2B0B8"/>
<dbReference type="SUPFAM" id="SSF52540">
    <property type="entry name" value="P-loop containing nucleoside triphosphate hydrolases"/>
    <property type="match status" value="1"/>
</dbReference>
<proteinExistence type="predicted"/>
<gene>
    <name evidence="3" type="ORF">R77591_04711</name>
</gene>
<evidence type="ECO:0000313" key="4">
    <source>
        <dbReference type="Proteomes" id="UP001190002"/>
    </source>
</evidence>
<dbReference type="Proteomes" id="UP001190002">
    <property type="component" value="Unassembled WGS sequence"/>
</dbReference>
<name>A0AAD2B0B8_9RALS</name>
<comment type="caution">
    <text evidence="3">The sequence shown here is derived from an EMBL/GenBank/DDBJ whole genome shotgun (WGS) entry which is preliminary data.</text>
</comment>
<dbReference type="PANTHER" id="PTHR34301">
    <property type="entry name" value="DNA-BINDING PROTEIN-RELATED"/>
    <property type="match status" value="1"/>
</dbReference>
<dbReference type="InterPro" id="IPR027417">
    <property type="entry name" value="P-loop_NTPase"/>
</dbReference>
<organism evidence="3 4">
    <name type="scientific">Ralstonia mannitolilytica</name>
    <dbReference type="NCBI Taxonomy" id="105219"/>
    <lineage>
        <taxon>Bacteria</taxon>
        <taxon>Pseudomonadati</taxon>
        <taxon>Pseudomonadota</taxon>
        <taxon>Betaproteobacteria</taxon>
        <taxon>Burkholderiales</taxon>
        <taxon>Burkholderiaceae</taxon>
        <taxon>Ralstonia</taxon>
    </lineage>
</organism>
<feature type="region of interest" description="Disordered" evidence="1">
    <location>
        <begin position="427"/>
        <end position="456"/>
    </location>
</feature>
<protein>
    <recommendedName>
        <fullName evidence="2">AAA+ ATPase domain-containing protein</fullName>
    </recommendedName>
</protein>
<accession>A0AAD2B0B8</accession>
<dbReference type="GeneID" id="70691387"/>
<dbReference type="RefSeq" id="WP_174782238.1">
    <property type="nucleotide sequence ID" value="NZ_CATVXE010000031.1"/>
</dbReference>
<evidence type="ECO:0000259" key="2">
    <source>
        <dbReference type="SMART" id="SM00382"/>
    </source>
</evidence>
<reference evidence="3" key="1">
    <citation type="submission" date="2023-07" db="EMBL/GenBank/DDBJ databases">
        <authorList>
            <person name="Peeters C."/>
        </authorList>
    </citation>
    <scope>NUCLEOTIDE SEQUENCE</scope>
    <source>
        <strain evidence="3">R-77591</strain>
    </source>
</reference>
<dbReference type="SMART" id="SM00382">
    <property type="entry name" value="AAA"/>
    <property type="match status" value="1"/>
</dbReference>
<evidence type="ECO:0000256" key="1">
    <source>
        <dbReference type="SAM" id="MobiDB-lite"/>
    </source>
</evidence>
<dbReference type="InterPro" id="IPR041664">
    <property type="entry name" value="AAA_16"/>
</dbReference>
<sequence length="456" mass="50312">MIRGYTEDEFGTKLGTILSASRPIHSIEFLKGRDKELETIKQSLYAPGRHVFIHGDRGVGKSSLGQTAAVQYQSAQAAPVFVSGSPDDTFCTVIANIVMQALRQPRTENIKTTRSATLDLAKIKMAAGTEISAADIAARIRSIGDAVALLEEVAEKRPGNTAVVIDEFDAISDSAERNKFAALLKQMGDRSIDIKFIFTGIGHSLDELLGAHQSSYRQLEQVNLLRLGWNARREIVQAAADAFDLQLDNDVNWRIAMVSDGFPYYVHLITEKILWAAFTSDSEVTEIDADLFLHGLGEAILSTIGELKRPYEKAVVHHPEMEDLVWATADHEDLTRTVDGIFQSYQMVLSKRADGRQPLERARFAAQLRKLRGAAYGSLLTQPQGGRQGLYTYTEKMLRGYVRMQAEANGIALTGEQPARKQAMHIGNARSGYRGPSIPRGVRTETSVSEWEDSAS</sequence>
<evidence type="ECO:0000313" key="3">
    <source>
        <dbReference type="EMBL" id="CAJ0697034.1"/>
    </source>
</evidence>
<dbReference type="InterPro" id="IPR003593">
    <property type="entry name" value="AAA+_ATPase"/>
</dbReference>
<feature type="domain" description="AAA+ ATPase" evidence="2">
    <location>
        <begin position="47"/>
        <end position="225"/>
    </location>
</feature>
<dbReference type="EMBL" id="CATVXE010000031">
    <property type="protein sequence ID" value="CAJ0697034.1"/>
    <property type="molecule type" value="Genomic_DNA"/>
</dbReference>